<reference evidence="1 2" key="1">
    <citation type="submission" date="2018-11" db="EMBL/GenBank/DDBJ databases">
        <authorList>
            <consortium name="Pathogen Informatics"/>
        </authorList>
    </citation>
    <scope>NUCLEOTIDE SEQUENCE [LARGE SCALE GENOMIC DNA]</scope>
</reference>
<sequence length="99" mass="10992">MLSNRAFFRDNLVDLGTTLIALTAEQMVADEVVQMNEYTKKSNFQAKELNAKITTEKLKAYNGELYFTSGRFGAVFLLPGASEPHKTDADMSEAPSHTD</sequence>
<evidence type="ECO:0000313" key="2">
    <source>
        <dbReference type="Proteomes" id="UP000270094"/>
    </source>
</evidence>
<accession>A0A3P7KCM9</accession>
<protein>
    <submittedName>
        <fullName evidence="1">Uncharacterized protein</fullName>
    </submittedName>
</protein>
<gene>
    <name evidence="1" type="ORF">SVUK_LOCUS1306</name>
</gene>
<dbReference type="OrthoDB" id="5871529at2759"/>
<organism evidence="1 2">
    <name type="scientific">Strongylus vulgaris</name>
    <name type="common">Blood worm</name>
    <dbReference type="NCBI Taxonomy" id="40348"/>
    <lineage>
        <taxon>Eukaryota</taxon>
        <taxon>Metazoa</taxon>
        <taxon>Ecdysozoa</taxon>
        <taxon>Nematoda</taxon>
        <taxon>Chromadorea</taxon>
        <taxon>Rhabditida</taxon>
        <taxon>Rhabditina</taxon>
        <taxon>Rhabditomorpha</taxon>
        <taxon>Strongyloidea</taxon>
        <taxon>Strongylidae</taxon>
        <taxon>Strongylus</taxon>
    </lineage>
</organism>
<dbReference type="AlphaFoldDB" id="A0A3P7KCM9"/>
<dbReference type="Proteomes" id="UP000270094">
    <property type="component" value="Unassembled WGS sequence"/>
</dbReference>
<proteinExistence type="predicted"/>
<evidence type="ECO:0000313" key="1">
    <source>
        <dbReference type="EMBL" id="VDM66308.1"/>
    </source>
</evidence>
<name>A0A3P7KCM9_STRVU</name>
<dbReference type="EMBL" id="UYYB01002535">
    <property type="protein sequence ID" value="VDM66308.1"/>
    <property type="molecule type" value="Genomic_DNA"/>
</dbReference>
<keyword evidence="2" id="KW-1185">Reference proteome</keyword>